<name>I3V3Y0_PSEPU</name>
<feature type="binding site" evidence="1">
    <location>
        <position position="37"/>
    </location>
    <ligand>
        <name>Mg(2+)</name>
        <dbReference type="ChEBI" id="CHEBI:18420"/>
        <label>1</label>
    </ligand>
</feature>
<dbReference type="GO" id="GO:0016787">
    <property type="term" value="F:hydrolase activity"/>
    <property type="evidence" value="ECO:0007669"/>
    <property type="project" value="UniProtKB-KW"/>
</dbReference>
<sequence>MIAVGTTPEFQRRDQGHVNDLVCGGPFRLAPGEWTDDTSMAPCLADTSGWV</sequence>
<dbReference type="InterPro" id="IPR036705">
    <property type="entry name" value="Ribosyl_crysJ1_sf"/>
</dbReference>
<keyword evidence="1" id="KW-0460">Magnesium</keyword>
<dbReference type="Pfam" id="PF03747">
    <property type="entry name" value="ADP_ribosyl_GH"/>
    <property type="match status" value="1"/>
</dbReference>
<dbReference type="KEGG" id="ppi:YSA_10482"/>
<dbReference type="InterPro" id="IPR005502">
    <property type="entry name" value="Ribosyl_crysJ1"/>
</dbReference>
<keyword evidence="2" id="KW-0378">Hydrolase</keyword>
<dbReference type="EMBL" id="CP003588">
    <property type="protein sequence ID" value="AFK72451.1"/>
    <property type="molecule type" value="Genomic_DNA"/>
</dbReference>
<reference evidence="2 3" key="1">
    <citation type="journal article" date="2012" name="J. Bacteriol.">
        <title>Complete Genome Sequence of the Naphthalene-Degrading Pseudomonas putida Strain ND6.</title>
        <authorList>
            <person name="Li S."/>
            <person name="Zhao H."/>
            <person name="Li Y."/>
            <person name="Niu S."/>
            <person name="Cai B."/>
        </authorList>
    </citation>
    <scope>NUCLEOTIDE SEQUENCE [LARGE SCALE GENOMIC DNA]</scope>
    <source>
        <strain evidence="2 3">ND6</strain>
    </source>
</reference>
<dbReference type="Gene3D" id="1.10.4080.10">
    <property type="entry name" value="ADP-ribosylation/Crystallin J1"/>
    <property type="match status" value="1"/>
</dbReference>
<comment type="cofactor">
    <cofactor evidence="1">
        <name>Mg(2+)</name>
        <dbReference type="ChEBI" id="CHEBI:18420"/>
    </cofactor>
    <text evidence="1">Binds 2 magnesium ions per subunit.</text>
</comment>
<gene>
    <name evidence="2" type="ORF">YSA_10482</name>
</gene>
<accession>I3V3Y0</accession>
<dbReference type="Proteomes" id="UP000005268">
    <property type="component" value="Chromosome"/>
</dbReference>
<dbReference type="PATRIC" id="fig|231023.4.peg.5035"/>
<feature type="binding site" evidence="1">
    <location>
        <position position="35"/>
    </location>
    <ligand>
        <name>Mg(2+)</name>
        <dbReference type="ChEBI" id="CHEBI:18420"/>
        <label>1</label>
    </ligand>
</feature>
<protein>
    <submittedName>
        <fullName evidence="2">ADP-ribosyl-hydrolase</fullName>
    </submittedName>
</protein>
<dbReference type="AlphaFoldDB" id="I3V3Y0"/>
<dbReference type="HOGENOM" id="CLU_3102819_0_0_6"/>
<feature type="binding site" evidence="1">
    <location>
        <position position="36"/>
    </location>
    <ligand>
        <name>Mg(2+)</name>
        <dbReference type="ChEBI" id="CHEBI:18420"/>
        <label>1</label>
    </ligand>
</feature>
<organism evidence="2 3">
    <name type="scientific">Pseudomonas putida ND6</name>
    <dbReference type="NCBI Taxonomy" id="231023"/>
    <lineage>
        <taxon>Bacteria</taxon>
        <taxon>Pseudomonadati</taxon>
        <taxon>Pseudomonadota</taxon>
        <taxon>Gammaproteobacteria</taxon>
        <taxon>Pseudomonadales</taxon>
        <taxon>Pseudomonadaceae</taxon>
        <taxon>Pseudomonas</taxon>
    </lineage>
</organism>
<dbReference type="GO" id="GO:0046872">
    <property type="term" value="F:metal ion binding"/>
    <property type="evidence" value="ECO:0007669"/>
    <property type="project" value="UniProtKB-KW"/>
</dbReference>
<keyword evidence="1" id="KW-0479">Metal-binding</keyword>
<evidence type="ECO:0000313" key="3">
    <source>
        <dbReference type="Proteomes" id="UP000005268"/>
    </source>
</evidence>
<evidence type="ECO:0000313" key="2">
    <source>
        <dbReference type="EMBL" id="AFK72451.1"/>
    </source>
</evidence>
<evidence type="ECO:0000256" key="1">
    <source>
        <dbReference type="PIRSR" id="PIRSR605502-1"/>
    </source>
</evidence>
<dbReference type="SUPFAM" id="SSF101478">
    <property type="entry name" value="ADP-ribosylglycohydrolase"/>
    <property type="match status" value="1"/>
</dbReference>
<proteinExistence type="predicted"/>